<dbReference type="SUPFAM" id="SSF53244">
    <property type="entry name" value="MurD-like peptide ligases, peptide-binding domain"/>
    <property type="match status" value="1"/>
</dbReference>
<dbReference type="GO" id="GO:0005524">
    <property type="term" value="F:ATP binding"/>
    <property type="evidence" value="ECO:0007669"/>
    <property type="project" value="UniProtKB-UniRule"/>
</dbReference>
<keyword evidence="7 8" id="KW-0961">Cell wall biogenesis/degradation</keyword>
<evidence type="ECO:0000256" key="8">
    <source>
        <dbReference type="RuleBase" id="RU003664"/>
    </source>
</evidence>
<dbReference type="GO" id="GO:0005737">
    <property type="term" value="C:cytoplasm"/>
    <property type="evidence" value="ECO:0007669"/>
    <property type="project" value="UniProtKB-SubCell"/>
</dbReference>
<comment type="pathway">
    <text evidence="2 7 8">Cell wall biogenesis; peptidoglycan biosynthesis.</text>
</comment>
<dbReference type="HAMAP" id="MF_00639">
    <property type="entry name" value="MurD"/>
    <property type="match status" value="1"/>
</dbReference>
<keyword evidence="7 8" id="KW-0131">Cell cycle</keyword>
<dbReference type="Proteomes" id="UP000051934">
    <property type="component" value="Unassembled WGS sequence"/>
</dbReference>
<dbReference type="Gene3D" id="3.40.1190.10">
    <property type="entry name" value="Mur-like, catalytic domain"/>
    <property type="match status" value="1"/>
</dbReference>
<organism evidence="11 12">
    <name type="scientific">OM182 bacterium BACL3 MAG-120507-bin80</name>
    <dbReference type="NCBI Taxonomy" id="1655577"/>
    <lineage>
        <taxon>Bacteria</taxon>
        <taxon>Pseudomonadati</taxon>
        <taxon>Pseudomonadota</taxon>
        <taxon>Gammaproteobacteria</taxon>
        <taxon>OMG group</taxon>
        <taxon>OM182 clade</taxon>
    </lineage>
</organism>
<dbReference type="GO" id="GO:0051301">
    <property type="term" value="P:cell division"/>
    <property type="evidence" value="ECO:0007669"/>
    <property type="project" value="UniProtKB-KW"/>
</dbReference>
<dbReference type="EC" id="6.3.2.9" evidence="7 8"/>
<dbReference type="PANTHER" id="PTHR43692">
    <property type="entry name" value="UDP-N-ACETYLMURAMOYLALANINE--D-GLUTAMATE LIGASE"/>
    <property type="match status" value="1"/>
</dbReference>
<evidence type="ECO:0000256" key="3">
    <source>
        <dbReference type="ARBA" id="ARBA00022490"/>
    </source>
</evidence>
<keyword evidence="7 8" id="KW-0573">Peptidoglycan synthesis</keyword>
<keyword evidence="5 7" id="KW-0547">Nucleotide-binding</keyword>
<dbReference type="SUPFAM" id="SSF53623">
    <property type="entry name" value="MurD-like peptide ligases, catalytic domain"/>
    <property type="match status" value="1"/>
</dbReference>
<evidence type="ECO:0000313" key="11">
    <source>
        <dbReference type="EMBL" id="KRO72072.1"/>
    </source>
</evidence>
<comment type="subcellular location">
    <subcellularLocation>
        <location evidence="1 7 8">Cytoplasm</location>
    </subcellularLocation>
</comment>
<dbReference type="AlphaFoldDB" id="A0A0R2SB72"/>
<comment type="catalytic activity">
    <reaction evidence="7 8">
        <text>UDP-N-acetyl-alpha-D-muramoyl-L-alanine + D-glutamate + ATP = UDP-N-acetyl-alpha-D-muramoyl-L-alanyl-D-glutamate + ADP + phosphate + H(+)</text>
        <dbReference type="Rhea" id="RHEA:16429"/>
        <dbReference type="ChEBI" id="CHEBI:15378"/>
        <dbReference type="ChEBI" id="CHEBI:29986"/>
        <dbReference type="ChEBI" id="CHEBI:30616"/>
        <dbReference type="ChEBI" id="CHEBI:43474"/>
        <dbReference type="ChEBI" id="CHEBI:83898"/>
        <dbReference type="ChEBI" id="CHEBI:83900"/>
        <dbReference type="ChEBI" id="CHEBI:456216"/>
        <dbReference type="EC" id="6.3.2.9"/>
    </reaction>
</comment>
<dbReference type="PANTHER" id="PTHR43692:SF1">
    <property type="entry name" value="UDP-N-ACETYLMURAMOYLALANINE--D-GLUTAMATE LIGASE"/>
    <property type="match status" value="1"/>
</dbReference>
<keyword evidence="3 7" id="KW-0963">Cytoplasm</keyword>
<feature type="binding site" evidence="7">
    <location>
        <begin position="122"/>
        <end position="128"/>
    </location>
    <ligand>
        <name>ATP</name>
        <dbReference type="ChEBI" id="CHEBI:30616"/>
    </ligand>
</feature>
<proteinExistence type="inferred from homology"/>
<dbReference type="Gene3D" id="3.40.50.720">
    <property type="entry name" value="NAD(P)-binding Rossmann-like Domain"/>
    <property type="match status" value="1"/>
</dbReference>
<dbReference type="Gene3D" id="3.90.190.20">
    <property type="entry name" value="Mur ligase, C-terminal domain"/>
    <property type="match status" value="1"/>
</dbReference>
<comment type="caution">
    <text evidence="11">The sequence shown here is derived from an EMBL/GenBank/DDBJ whole genome shotgun (WGS) entry which is preliminary data.</text>
</comment>
<dbReference type="InterPro" id="IPR036565">
    <property type="entry name" value="Mur-like_cat_sf"/>
</dbReference>
<reference evidence="11 12" key="1">
    <citation type="submission" date="2015-10" db="EMBL/GenBank/DDBJ databases">
        <title>Metagenome-Assembled Genomes uncover a global brackish microbiome.</title>
        <authorList>
            <person name="Hugerth L.W."/>
            <person name="Larsson J."/>
            <person name="Alneberg J."/>
            <person name="Lindh M.V."/>
            <person name="Legrand C."/>
            <person name="Pinhassi J."/>
            <person name="Andersson A.F."/>
        </authorList>
    </citation>
    <scope>NUCLEOTIDE SEQUENCE [LARGE SCALE GENOMIC DNA]</scope>
    <source>
        <strain evidence="11">BACL4 MAG-120507-bin80</strain>
    </source>
</reference>
<dbReference type="UniPathway" id="UPA00219"/>
<keyword evidence="6 7" id="KW-0067">ATP-binding</keyword>
<dbReference type="GO" id="GO:0008764">
    <property type="term" value="F:UDP-N-acetylmuramoylalanine-D-glutamate ligase activity"/>
    <property type="evidence" value="ECO:0007669"/>
    <property type="project" value="UniProtKB-UniRule"/>
</dbReference>
<comment type="similarity">
    <text evidence="7">Belongs to the MurCDEF family.</text>
</comment>
<protein>
    <recommendedName>
        <fullName evidence="7 8">UDP-N-acetylmuramoylalanine--D-glutamate ligase</fullName>
        <ecNumber evidence="7 8">6.3.2.9</ecNumber>
    </recommendedName>
    <alternativeName>
        <fullName evidence="7">D-glutamic acid-adding enzyme</fullName>
    </alternativeName>
    <alternativeName>
        <fullName evidence="7">UDP-N-acetylmuramoyl-L-alanyl-D-glutamate synthetase</fullName>
    </alternativeName>
</protein>
<evidence type="ECO:0000259" key="10">
    <source>
        <dbReference type="Pfam" id="PF08245"/>
    </source>
</evidence>
<dbReference type="InterPro" id="IPR005762">
    <property type="entry name" value="MurD"/>
</dbReference>
<keyword evidence="7 8" id="KW-0132">Cell division</keyword>
<accession>A0A0R2SB72</accession>
<evidence type="ECO:0000256" key="2">
    <source>
        <dbReference type="ARBA" id="ARBA00004752"/>
    </source>
</evidence>
<name>A0A0R2SB72_9GAMM</name>
<feature type="domain" description="Mur ligase C-terminal" evidence="9">
    <location>
        <begin position="318"/>
        <end position="441"/>
    </location>
</feature>
<dbReference type="EMBL" id="LIBB01000101">
    <property type="protein sequence ID" value="KRO72072.1"/>
    <property type="molecule type" value="Genomic_DNA"/>
</dbReference>
<dbReference type="Pfam" id="PF21799">
    <property type="entry name" value="MurD-like_N"/>
    <property type="match status" value="1"/>
</dbReference>
<evidence type="ECO:0000256" key="6">
    <source>
        <dbReference type="ARBA" id="ARBA00022840"/>
    </source>
</evidence>
<keyword evidence="4 7" id="KW-0436">Ligase</keyword>
<sequence length="470" mass="49600">MTQAEELSSKGLEGLSLIVGMGATGLSCARFLRSIGADFAVADTRAAPAMLAVFRDEFPEIVSEFGELREAFLNSATRLIVSPGVSVKTEAIAKLRQAGVEVIGDIALFARVVNKPIVAVTGSNGKSTVVALLASILRADGRSFGVGGNLDGENFKPALDLLKEEQKDIYVLELSSFQLETTPELNAQAVSLLNLSQDHMDRYADATEYLSAKQNIFNGAKTVCINLSDPLTLPLDSAVRTVRYKTQDALEDGFGIAEVAGVRSLSFNGRAFLAVERIKVAGEHNLANALAASALAHAVGVSLESIASGIESFQGLPHRCQWVAAVRGVDYFNDSKGTNVGSTLASVVGLGEHFSTSTGGRLVLIAGGEGKGADFAPLVPAVGAFVRKVILIGRDANLIAHCLERDSKAHDIAFAQSMEEAIELASNAAKAGDAVLLSPACASFDMFDNFQHRGDTFAARVRENARKDEG</sequence>
<comment type="function">
    <text evidence="7 8">Cell wall formation. Catalyzes the addition of glutamate to the nucleotide precursor UDP-N-acetylmuramoyl-L-alanine (UMA).</text>
</comment>
<evidence type="ECO:0000313" key="12">
    <source>
        <dbReference type="Proteomes" id="UP000051934"/>
    </source>
</evidence>
<dbReference type="Pfam" id="PF08245">
    <property type="entry name" value="Mur_ligase_M"/>
    <property type="match status" value="1"/>
</dbReference>
<keyword evidence="7 8" id="KW-0133">Cell shape</keyword>
<evidence type="ECO:0000259" key="9">
    <source>
        <dbReference type="Pfam" id="PF02875"/>
    </source>
</evidence>
<dbReference type="Pfam" id="PF02875">
    <property type="entry name" value="Mur_ligase_C"/>
    <property type="match status" value="1"/>
</dbReference>
<evidence type="ECO:0000256" key="5">
    <source>
        <dbReference type="ARBA" id="ARBA00022741"/>
    </source>
</evidence>
<dbReference type="InterPro" id="IPR004101">
    <property type="entry name" value="Mur_ligase_C"/>
</dbReference>
<feature type="domain" description="Mur ligase central" evidence="10">
    <location>
        <begin position="120"/>
        <end position="296"/>
    </location>
</feature>
<evidence type="ECO:0000256" key="4">
    <source>
        <dbReference type="ARBA" id="ARBA00022598"/>
    </source>
</evidence>
<dbReference type="SUPFAM" id="SSF51984">
    <property type="entry name" value="MurCD N-terminal domain"/>
    <property type="match status" value="1"/>
</dbReference>
<evidence type="ECO:0000256" key="1">
    <source>
        <dbReference type="ARBA" id="ARBA00004496"/>
    </source>
</evidence>
<dbReference type="GO" id="GO:0008360">
    <property type="term" value="P:regulation of cell shape"/>
    <property type="evidence" value="ECO:0007669"/>
    <property type="project" value="UniProtKB-KW"/>
</dbReference>
<dbReference type="GO" id="GO:0009252">
    <property type="term" value="P:peptidoglycan biosynthetic process"/>
    <property type="evidence" value="ECO:0007669"/>
    <property type="project" value="UniProtKB-UniRule"/>
</dbReference>
<dbReference type="InterPro" id="IPR013221">
    <property type="entry name" value="Mur_ligase_cen"/>
</dbReference>
<gene>
    <name evidence="7" type="primary">murD</name>
    <name evidence="11" type="ORF">ABR69_10125</name>
</gene>
<evidence type="ECO:0000256" key="7">
    <source>
        <dbReference type="HAMAP-Rule" id="MF_00639"/>
    </source>
</evidence>
<dbReference type="GO" id="GO:0071555">
    <property type="term" value="P:cell wall organization"/>
    <property type="evidence" value="ECO:0007669"/>
    <property type="project" value="UniProtKB-KW"/>
</dbReference>
<dbReference type="NCBIfam" id="TIGR01087">
    <property type="entry name" value="murD"/>
    <property type="match status" value="1"/>
</dbReference>
<dbReference type="InterPro" id="IPR036615">
    <property type="entry name" value="Mur_ligase_C_dom_sf"/>
</dbReference>